<dbReference type="GeneID" id="9682502"/>
<dbReference type="Proteomes" id="UP000001876">
    <property type="component" value="Unassembled WGS sequence"/>
</dbReference>
<evidence type="ECO:0000313" key="4">
    <source>
        <dbReference type="Proteomes" id="UP000001876"/>
    </source>
</evidence>
<dbReference type="OrthoDB" id="497788at2759"/>
<dbReference type="PANTHER" id="PTHR28243:SF1">
    <property type="entry name" value="PYRIDOXAMINE 5'-PHOSPHATE OXIDASE ALR4036 FAMILY FMN-BINDING DOMAIN-CONTAINING PROTEIN"/>
    <property type="match status" value="1"/>
</dbReference>
<reference evidence="3 4" key="1">
    <citation type="journal article" date="2009" name="Science">
        <title>Green evolution and dynamic adaptations revealed by genomes of the marine picoeukaryotes Micromonas.</title>
        <authorList>
            <person name="Worden A.Z."/>
            <person name="Lee J.H."/>
            <person name="Mock T."/>
            <person name="Rouze P."/>
            <person name="Simmons M.P."/>
            <person name="Aerts A.L."/>
            <person name="Allen A.E."/>
            <person name="Cuvelier M.L."/>
            <person name="Derelle E."/>
            <person name="Everett M.V."/>
            <person name="Foulon E."/>
            <person name="Grimwood J."/>
            <person name="Gundlach H."/>
            <person name="Henrissat B."/>
            <person name="Napoli C."/>
            <person name="McDonald S.M."/>
            <person name="Parker M.S."/>
            <person name="Rombauts S."/>
            <person name="Salamov A."/>
            <person name="Von Dassow P."/>
            <person name="Badger J.H."/>
            <person name="Coutinho P.M."/>
            <person name="Demir E."/>
            <person name="Dubchak I."/>
            <person name="Gentemann C."/>
            <person name="Eikrem W."/>
            <person name="Gready J.E."/>
            <person name="John U."/>
            <person name="Lanier W."/>
            <person name="Lindquist E.A."/>
            <person name="Lucas S."/>
            <person name="Mayer K.F."/>
            <person name="Moreau H."/>
            <person name="Not F."/>
            <person name="Otillar R."/>
            <person name="Panaud O."/>
            <person name="Pangilinan J."/>
            <person name="Paulsen I."/>
            <person name="Piegu B."/>
            <person name="Poliakov A."/>
            <person name="Robbens S."/>
            <person name="Schmutz J."/>
            <person name="Toulza E."/>
            <person name="Wyss T."/>
            <person name="Zelensky A."/>
            <person name="Zhou K."/>
            <person name="Armbrust E.V."/>
            <person name="Bhattacharya D."/>
            <person name="Goodenough U.W."/>
            <person name="Van de Peer Y."/>
            <person name="Grigoriev I.V."/>
        </authorList>
    </citation>
    <scope>NUCLEOTIDE SEQUENCE [LARGE SCALE GENOMIC DNA]</scope>
    <source>
        <strain evidence="3 4">CCMP1545</strain>
    </source>
</reference>
<dbReference type="RefSeq" id="XP_003057063.1">
    <property type="nucleotide sequence ID" value="XM_003057017.1"/>
</dbReference>
<dbReference type="GO" id="GO:0010181">
    <property type="term" value="F:FMN binding"/>
    <property type="evidence" value="ECO:0007669"/>
    <property type="project" value="InterPro"/>
</dbReference>
<name>C1MN88_MICPC</name>
<dbReference type="PANTHER" id="PTHR28243">
    <property type="entry name" value="AGL049CP"/>
    <property type="match status" value="1"/>
</dbReference>
<dbReference type="UniPathway" id="UPA01068">
    <property type="reaction ID" value="UER00304"/>
</dbReference>
<dbReference type="STRING" id="564608.C1MN88"/>
<dbReference type="EMBL" id="GG663737">
    <property type="protein sequence ID" value="EEH58708.1"/>
    <property type="molecule type" value="Genomic_DNA"/>
</dbReference>
<gene>
    <name evidence="3" type="ORF">MICPUCDRAFT_7738</name>
</gene>
<dbReference type="Gene3D" id="2.30.110.10">
    <property type="entry name" value="Electron Transport, Fmn-binding Protein, Chain A"/>
    <property type="match status" value="1"/>
</dbReference>
<dbReference type="AlphaFoldDB" id="C1MN88"/>
<dbReference type="KEGG" id="mpp:MICPUCDRAFT_7738"/>
<evidence type="ECO:0000313" key="3">
    <source>
        <dbReference type="EMBL" id="EEH58708.1"/>
    </source>
</evidence>
<dbReference type="InterPro" id="IPR012349">
    <property type="entry name" value="Split_barrel_FMN-bd"/>
</dbReference>
<feature type="non-terminal residue" evidence="3">
    <location>
        <position position="126"/>
    </location>
</feature>
<accession>C1MN88</accession>
<dbReference type="InterPro" id="IPR024624">
    <property type="entry name" value="Pyridox_Oxase_Alr4036_FMN-bd"/>
</dbReference>
<feature type="domain" description="Pyridoxamine 5'-phosphate oxidase Alr4036 family FMN-binding" evidence="2">
    <location>
        <begin position="2"/>
        <end position="79"/>
    </location>
</feature>
<dbReference type="SUPFAM" id="SSF50475">
    <property type="entry name" value="FMN-binding split barrel"/>
    <property type="match status" value="1"/>
</dbReference>
<feature type="non-terminal residue" evidence="3">
    <location>
        <position position="1"/>
    </location>
</feature>
<organism evidence="4">
    <name type="scientific">Micromonas pusilla (strain CCMP1545)</name>
    <name type="common">Picoplanktonic green alga</name>
    <dbReference type="NCBI Taxonomy" id="564608"/>
    <lineage>
        <taxon>Eukaryota</taxon>
        <taxon>Viridiplantae</taxon>
        <taxon>Chlorophyta</taxon>
        <taxon>Mamiellophyceae</taxon>
        <taxon>Mamiellales</taxon>
        <taxon>Mamiellaceae</taxon>
        <taxon>Micromonas</taxon>
    </lineage>
</organism>
<dbReference type="Pfam" id="PF12766">
    <property type="entry name" value="Pyridox_oxase_2"/>
    <property type="match status" value="1"/>
</dbReference>
<dbReference type="eggNOG" id="KOG4558">
    <property type="taxonomic scope" value="Eukaryota"/>
</dbReference>
<keyword evidence="4" id="KW-1185">Reference proteome</keyword>
<feature type="region of interest" description="Disordered" evidence="1">
    <location>
        <begin position="103"/>
        <end position="126"/>
    </location>
</feature>
<evidence type="ECO:0000259" key="2">
    <source>
        <dbReference type="Pfam" id="PF12766"/>
    </source>
</evidence>
<sequence length="126" mass="14137">KHMPYAKYFQLATVKPDGKPANRTVVYRGFRGDTADVTVVTDLRSEKVAQIRANPAAEFAWYFPDSREQFRIAGDLVVVDKGASYVTLALAGERRAAWNRMSPGGKAQFEWPTPGFPRLDDEEAKE</sequence>
<proteinExistence type="predicted"/>
<protein>
    <submittedName>
        <fullName evidence="3">Predicted protein</fullName>
    </submittedName>
</protein>
<evidence type="ECO:0000256" key="1">
    <source>
        <dbReference type="SAM" id="MobiDB-lite"/>
    </source>
</evidence>